<evidence type="ECO:0000259" key="3">
    <source>
        <dbReference type="Pfam" id="PF16399"/>
    </source>
</evidence>
<gene>
    <name evidence="5" type="ORF">TRICI_003824</name>
</gene>
<dbReference type="OrthoDB" id="1879at2759"/>
<sequence>MVLDFLCEDGEKFGMFFKRVLMLALDLIDSKSRSQLFSFLSNCFGSLHVAGLRKQVAPLISISIWSNLSDWRLNQVLDQNVLLKKAWKSANRKYDNADDDKKGEIEFHRSWLFKVTLKFINSCLKGVEDDVLFVEAFIEFLTRLLSQVPTRRYTNTLLHDLNVPAVASLARFDIAPFVELLNYYAYFPIDDYTGEALTEKDAWKRHCRTLWDLQELAYSERYKDKLSLLSLANFDSIQNRVDLEEHLSQLSTEELFELAGEVGIRTNYDGAVNMKRKFVVECFIQKYSKKKNPKTLIDDLDFLPREKDLFSPVCDRLLRHQGNLSPLPIHRLDQQYLTLEDFWTRMLFVERAEYFCRARRFIERNVRELKPQTITIQRRQKHNYDEDDRDIFDEDAGNEQIKDVKLGGSSEYALKVLNNPAVLEVGAPLVGETKPSFVRVEVDVDLGKYSKRVARQWENLEPGQLVYLMNLESPIPSASNTWERLGLKALRAAEVVAVLDGNSVPLHRGKKDEDEDSDDDENDGQRRRYKKLRRKIHVNIDAVQYGLEHENVLINHLNVISKPVEKDFSKRRLSWMRSKFSSGRLPEFITDAFLGFGAPDELGPCEKVDFMDTFKSVQQAKKAMGEGVNVETASDPPYIVEKKQLLSYHFPNTGPYDENCIKPTPHKFTDEQLEAIVKLVNPGFNLIDGVQGLEQATVCAQVLNIIYNSFPHERTLVVAKTSTAITELMQLLQKLNVDDKRVVRLDLLPNGPYYSETRRKLLEQVEKLSSSIGISGAHGDSCETAEHFYSVYIGPMMEKFQRDTEAGEEVEKSFPFTNYFNDVNTVFDENQSEEEKLQVANGYMYHVRKLFESVEFLRPFELVHTPRAQRKYLTESAGRIVFTTTKDDINATFDNVVFLQSNVQSDVEGVGATPTPHQLRRVIVVGDHQQQPVFSDDEMMQRSSLLERFIRQSPITRLPQRPTDHRVRSGLIEMVEPQEPSDRRVQQNAGFLYPLQLINVEEDEESENYLRGEYENIGEAEYLVSLYRYMRLLGYPREKIDLVATTKGQKKRIDQIAKQKCKEGFFGAPTVFTAAEYCGERCNDYVLVSLVRTKIVAAAAVSRQITALVSRCVKGMYIVGKKALFSEYSRLGHRPSSEKDDLLVVTGELYNKTRRKTSESPNATKMVGLEHLSAYVEEMTQQRLAYESRSGLR</sequence>
<keyword evidence="6" id="KW-1185">Reference proteome</keyword>
<dbReference type="InterPro" id="IPR045055">
    <property type="entry name" value="DNA2/NAM7-like"/>
</dbReference>
<dbReference type="InterPro" id="IPR032174">
    <property type="entry name" value="Aquarius_N"/>
</dbReference>
<evidence type="ECO:0000259" key="2">
    <source>
        <dbReference type="Pfam" id="PF13087"/>
    </source>
</evidence>
<feature type="domain" description="RNA helicase aquarius N-terminal" evidence="3">
    <location>
        <begin position="7"/>
        <end position="291"/>
    </location>
</feature>
<dbReference type="PANTHER" id="PTHR10887">
    <property type="entry name" value="DNA2/NAM7 HELICASE FAMILY"/>
    <property type="match status" value="1"/>
</dbReference>
<evidence type="ECO:0008006" key="7">
    <source>
        <dbReference type="Google" id="ProtNLM"/>
    </source>
</evidence>
<feature type="domain" description="DNA2/NAM7 helicase-like C-terminal" evidence="2">
    <location>
        <begin position="984"/>
        <end position="1122"/>
    </location>
</feature>
<proteinExistence type="predicted"/>
<dbReference type="Pfam" id="PF16399">
    <property type="entry name" value="Aquarius_N_1st"/>
    <property type="match status" value="1"/>
</dbReference>
<protein>
    <recommendedName>
        <fullName evidence="7">Intron-binding protein aquarius N-terminal domain-containing protein</fullName>
    </recommendedName>
</protein>
<dbReference type="SUPFAM" id="SSF52540">
    <property type="entry name" value="P-loop containing nucleoside triphosphate hydrolases"/>
    <property type="match status" value="1"/>
</dbReference>
<dbReference type="Gene3D" id="3.40.50.300">
    <property type="entry name" value="P-loop containing nucleotide triphosphate hydrolases"/>
    <property type="match status" value="2"/>
</dbReference>
<evidence type="ECO:0000256" key="1">
    <source>
        <dbReference type="SAM" id="MobiDB-lite"/>
    </source>
</evidence>
<comment type="caution">
    <text evidence="5">The sequence shown here is derived from an EMBL/GenBank/DDBJ whole genome shotgun (WGS) entry which is preliminary data.</text>
</comment>
<evidence type="ECO:0000259" key="4">
    <source>
        <dbReference type="Pfam" id="PF21143"/>
    </source>
</evidence>
<name>A0A642V2P4_9ASCO</name>
<accession>A0A642V2P4</accession>
<evidence type="ECO:0000313" key="6">
    <source>
        <dbReference type="Proteomes" id="UP000761534"/>
    </source>
</evidence>
<feature type="domain" description="RNA helicase aquarius beta-barrel" evidence="4">
    <location>
        <begin position="400"/>
        <end position="552"/>
    </location>
</feature>
<reference evidence="5" key="1">
    <citation type="journal article" date="2019" name="G3 (Bethesda)">
        <title>Genome Assemblies of Two Rare Opportunistic Yeast Pathogens: Diutina rugosa (syn. Candida rugosa) and Trichomonascus ciferrii (syn. Candida ciferrii).</title>
        <authorList>
            <person name="Mixao V."/>
            <person name="Saus E."/>
            <person name="Hansen A.P."/>
            <person name="Lass-Florl C."/>
            <person name="Gabaldon T."/>
        </authorList>
    </citation>
    <scope>NUCLEOTIDE SEQUENCE</scope>
    <source>
        <strain evidence="5">CBS 4856</strain>
    </source>
</reference>
<organism evidence="5 6">
    <name type="scientific">Trichomonascus ciferrii</name>
    <dbReference type="NCBI Taxonomy" id="44093"/>
    <lineage>
        <taxon>Eukaryota</taxon>
        <taxon>Fungi</taxon>
        <taxon>Dikarya</taxon>
        <taxon>Ascomycota</taxon>
        <taxon>Saccharomycotina</taxon>
        <taxon>Dipodascomycetes</taxon>
        <taxon>Dipodascales</taxon>
        <taxon>Trichomonascaceae</taxon>
        <taxon>Trichomonascus</taxon>
        <taxon>Trichomonascus ciferrii complex</taxon>
    </lineage>
</organism>
<dbReference type="InterPro" id="IPR048966">
    <property type="entry name" value="Aquarius_b-barrel"/>
</dbReference>
<dbReference type="PANTHER" id="PTHR10887:SF5">
    <property type="entry name" value="RNA HELICASE AQUARIUS"/>
    <property type="match status" value="1"/>
</dbReference>
<dbReference type="EMBL" id="SWFS01000285">
    <property type="protein sequence ID" value="KAA8911428.1"/>
    <property type="molecule type" value="Genomic_DNA"/>
</dbReference>
<dbReference type="GO" id="GO:0071013">
    <property type="term" value="C:catalytic step 2 spliceosome"/>
    <property type="evidence" value="ECO:0007669"/>
    <property type="project" value="TreeGrafter"/>
</dbReference>
<feature type="region of interest" description="Disordered" evidence="1">
    <location>
        <begin position="506"/>
        <end position="526"/>
    </location>
</feature>
<dbReference type="InterPro" id="IPR041679">
    <property type="entry name" value="DNA2/NAM7-like_C"/>
</dbReference>
<dbReference type="VEuPathDB" id="FungiDB:TRICI_003824"/>
<dbReference type="GO" id="GO:0003729">
    <property type="term" value="F:mRNA binding"/>
    <property type="evidence" value="ECO:0007669"/>
    <property type="project" value="TreeGrafter"/>
</dbReference>
<evidence type="ECO:0000313" key="5">
    <source>
        <dbReference type="EMBL" id="KAA8911428.1"/>
    </source>
</evidence>
<dbReference type="AlphaFoldDB" id="A0A642V2P4"/>
<dbReference type="Pfam" id="PF21143">
    <property type="entry name" value="Aquarius_N_2nd"/>
    <property type="match status" value="1"/>
</dbReference>
<dbReference type="Proteomes" id="UP000761534">
    <property type="component" value="Unassembled WGS sequence"/>
</dbReference>
<dbReference type="Pfam" id="PF13087">
    <property type="entry name" value="AAA_12"/>
    <property type="match status" value="1"/>
</dbReference>
<feature type="compositionally biased region" description="Acidic residues" evidence="1">
    <location>
        <begin position="513"/>
        <end position="522"/>
    </location>
</feature>
<dbReference type="InterPro" id="IPR027417">
    <property type="entry name" value="P-loop_NTPase"/>
</dbReference>